<evidence type="ECO:0000313" key="4">
    <source>
        <dbReference type="Proteomes" id="UP001399917"/>
    </source>
</evidence>
<dbReference type="RefSeq" id="WP_344847773.1">
    <property type="nucleotide sequence ID" value="NZ_BAABDF010000007.1"/>
</dbReference>
<accession>A0ABP7KEX9</accession>
<protein>
    <submittedName>
        <fullName evidence="3">Extracellular solute-binding protein</fullName>
    </submittedName>
</protein>
<keyword evidence="4" id="KW-1185">Reference proteome</keyword>
<evidence type="ECO:0000256" key="2">
    <source>
        <dbReference type="SAM" id="SignalP"/>
    </source>
</evidence>
<comment type="caution">
    <text evidence="3">The sequence shown here is derived from an EMBL/GenBank/DDBJ whole genome shotgun (WGS) entry which is preliminary data.</text>
</comment>
<sequence length="346" mass="37383">MITLKSLLGATALTGLAAAAGAQDSDLLVFDYSGFEDPAFHTNYNAKNGADPSFAFFGEEDEALQKLLSGFKADVSHVCAGSVTKWVESGILEAWDTSKIPDFDKLDGNLLGEDVAADNAYFIPTDFGSTATAYNTEEVPVEAVKTLQVYTDPAYAGRITLPDNVDDAYALAYLATGVTNWQNATDEEFMAASDWLRAVHPNLRTYWTDTAELAQLLATGEILVAWAWNETYPTMVDEGYPIGFEREATEGSSLWLCGYVNLKDGPGSEDKAYDYINSFLNASNAATLMDAGYGISNTEGLATLGEQALIDAGLEPIDAPVLAQLPMSVELREKQSEEFEKIKAGF</sequence>
<evidence type="ECO:0000256" key="1">
    <source>
        <dbReference type="ARBA" id="ARBA00022729"/>
    </source>
</evidence>
<proteinExistence type="predicted"/>
<dbReference type="Proteomes" id="UP001399917">
    <property type="component" value="Unassembled WGS sequence"/>
</dbReference>
<feature type="signal peptide" evidence="2">
    <location>
        <begin position="1"/>
        <end position="22"/>
    </location>
</feature>
<dbReference type="PANTHER" id="PTHR30222:SF17">
    <property type="entry name" value="SPERMIDINE_PUTRESCINE-BINDING PERIPLASMIC PROTEIN"/>
    <property type="match status" value="1"/>
</dbReference>
<evidence type="ECO:0000313" key="3">
    <source>
        <dbReference type="EMBL" id="GAA3875216.1"/>
    </source>
</evidence>
<dbReference type="PANTHER" id="PTHR30222">
    <property type="entry name" value="SPERMIDINE/PUTRESCINE-BINDING PERIPLASMIC PROTEIN"/>
    <property type="match status" value="1"/>
</dbReference>
<gene>
    <name evidence="3" type="ORF">GCM10022404_26250</name>
</gene>
<dbReference type="EMBL" id="BAABDF010000007">
    <property type="protein sequence ID" value="GAA3875216.1"/>
    <property type="molecule type" value="Genomic_DNA"/>
</dbReference>
<dbReference type="Gene3D" id="3.40.190.10">
    <property type="entry name" value="Periplasmic binding protein-like II"/>
    <property type="match status" value="2"/>
</dbReference>
<name>A0ABP7KEX9_9RHOB</name>
<reference evidence="4" key="1">
    <citation type="journal article" date="2019" name="Int. J. Syst. Evol. Microbiol.">
        <title>The Global Catalogue of Microorganisms (GCM) 10K type strain sequencing project: providing services to taxonomists for standard genome sequencing and annotation.</title>
        <authorList>
            <consortium name="The Broad Institute Genomics Platform"/>
            <consortium name="The Broad Institute Genome Sequencing Center for Infectious Disease"/>
            <person name="Wu L."/>
            <person name="Ma J."/>
        </authorList>
    </citation>
    <scope>NUCLEOTIDE SEQUENCE [LARGE SCALE GENOMIC DNA]</scope>
    <source>
        <strain evidence="4">JCM 17190</strain>
    </source>
</reference>
<feature type="chain" id="PRO_5045902892" evidence="2">
    <location>
        <begin position="23"/>
        <end position="346"/>
    </location>
</feature>
<keyword evidence="1 2" id="KW-0732">Signal</keyword>
<dbReference type="Pfam" id="PF13343">
    <property type="entry name" value="SBP_bac_6"/>
    <property type="match status" value="1"/>
</dbReference>
<dbReference type="SUPFAM" id="SSF53850">
    <property type="entry name" value="Periplasmic binding protein-like II"/>
    <property type="match status" value="1"/>
</dbReference>
<organism evidence="3 4">
    <name type="scientific">Celeribacter arenosi</name>
    <dbReference type="NCBI Taxonomy" id="792649"/>
    <lineage>
        <taxon>Bacteria</taxon>
        <taxon>Pseudomonadati</taxon>
        <taxon>Pseudomonadota</taxon>
        <taxon>Alphaproteobacteria</taxon>
        <taxon>Rhodobacterales</taxon>
        <taxon>Roseobacteraceae</taxon>
        <taxon>Celeribacter</taxon>
    </lineage>
</organism>